<feature type="domain" description="Phage tail fibre protein N-terminal" evidence="1">
    <location>
        <begin position="10"/>
        <end position="104"/>
    </location>
</feature>
<reference evidence="2 3" key="1">
    <citation type="submission" date="2016-05" db="EMBL/GenBank/DDBJ databases">
        <title>Genomic Taxonomy of the Vibrionaceae.</title>
        <authorList>
            <person name="Gomez-Gil B."/>
            <person name="Enciso-Ibarra J."/>
        </authorList>
    </citation>
    <scope>NUCLEOTIDE SEQUENCE [LARGE SCALE GENOMIC DNA]</scope>
    <source>
        <strain evidence="2 3">CAIM 1920</strain>
    </source>
</reference>
<evidence type="ECO:0000313" key="2">
    <source>
        <dbReference type="EMBL" id="ODA29856.1"/>
    </source>
</evidence>
<organism evidence="2 3">
    <name type="scientific">Veronia pacifica</name>
    <dbReference type="NCBI Taxonomy" id="1080227"/>
    <lineage>
        <taxon>Bacteria</taxon>
        <taxon>Pseudomonadati</taxon>
        <taxon>Pseudomonadota</taxon>
        <taxon>Gammaproteobacteria</taxon>
        <taxon>Vibrionales</taxon>
        <taxon>Vibrionaceae</taxon>
        <taxon>Veronia</taxon>
    </lineage>
</organism>
<evidence type="ECO:0000313" key="3">
    <source>
        <dbReference type="Proteomes" id="UP000094936"/>
    </source>
</evidence>
<dbReference type="InterPro" id="IPR022225">
    <property type="entry name" value="Phage_tail_fibre_N"/>
</dbReference>
<dbReference type="Pfam" id="PF12571">
    <property type="entry name" value="Phage_tail_fib"/>
    <property type="match status" value="1"/>
</dbReference>
<dbReference type="STRING" id="1080227.A8L45_21370"/>
<accession>A0A1C3E9G0</accession>
<dbReference type="Proteomes" id="UP000094936">
    <property type="component" value="Unassembled WGS sequence"/>
</dbReference>
<dbReference type="RefSeq" id="WP_068905388.1">
    <property type="nucleotide sequence ID" value="NZ_JBHUIF010000013.1"/>
</dbReference>
<sequence length="286" mass="31987">MSTNNGVVQFTSTGLAELINAKQQGLKGAIKWIAAGSESYTPSAGQTALRAEKQREPVDDFEEISPTRLRMAAVFKGTREFEVREIGFFLASGTLLCVYSAPDTLLAYKSANANWLEKFTLDISPLPTDSVTIEAGNDNINLLMAGEVAKLTNAALKAMSRDIAQDEKSRELTKSLNEQAVSLETLKTWIERHIESADFGQKIKFQQLFTRLAEDREDILSLFQRYKEEISSRLTESEEKILALLNDDKTAVLSALTANARANLKTMARQLEILFRLRDLEMENDR</sequence>
<comment type="caution">
    <text evidence="2">The sequence shown here is derived from an EMBL/GenBank/DDBJ whole genome shotgun (WGS) entry which is preliminary data.</text>
</comment>
<dbReference type="AlphaFoldDB" id="A0A1C3E9G0"/>
<proteinExistence type="predicted"/>
<protein>
    <recommendedName>
        <fullName evidence="1">Phage tail fibre protein N-terminal domain-containing protein</fullName>
    </recommendedName>
</protein>
<dbReference type="EMBL" id="LYBM01000061">
    <property type="protein sequence ID" value="ODA29856.1"/>
    <property type="molecule type" value="Genomic_DNA"/>
</dbReference>
<evidence type="ECO:0000259" key="1">
    <source>
        <dbReference type="Pfam" id="PF12571"/>
    </source>
</evidence>
<dbReference type="OrthoDB" id="8596123at2"/>
<gene>
    <name evidence="2" type="ORF">A8L45_21370</name>
</gene>
<name>A0A1C3E9G0_9GAMM</name>
<keyword evidence="3" id="KW-1185">Reference proteome</keyword>